<dbReference type="Gene3D" id="3.30.420.10">
    <property type="entry name" value="Ribonuclease H-like superfamily/Ribonuclease H"/>
    <property type="match status" value="1"/>
</dbReference>
<dbReference type="GO" id="GO:0003676">
    <property type="term" value="F:nucleic acid binding"/>
    <property type="evidence" value="ECO:0007669"/>
    <property type="project" value="InterPro"/>
</dbReference>
<reference evidence="1" key="1">
    <citation type="submission" date="2024-04" db="EMBL/GenBank/DDBJ databases">
        <authorList>
            <consortium name="Molecular Ecology Group"/>
        </authorList>
    </citation>
    <scope>NUCLEOTIDE SEQUENCE</scope>
</reference>
<dbReference type="InterPro" id="IPR036397">
    <property type="entry name" value="RNaseH_sf"/>
</dbReference>
<dbReference type="Proteomes" id="UP001497644">
    <property type="component" value="Chromosome 10"/>
</dbReference>
<dbReference type="AlphaFoldDB" id="A0AAV2N5G0"/>
<accession>A0AAV2N5G0</accession>
<evidence type="ECO:0008006" key="3">
    <source>
        <dbReference type="Google" id="ProtNLM"/>
    </source>
</evidence>
<proteinExistence type="predicted"/>
<sequence length="71" mass="8272">MPDKRLKTLTETLADKHFRAEGKPDVIMTDKQEQFVNDKWRLCAKLGIRARTTNPTANSMEKKKFTSNRSF</sequence>
<keyword evidence="2" id="KW-1185">Reference proteome</keyword>
<name>A0AAV2N5G0_9HYME</name>
<protein>
    <recommendedName>
        <fullName evidence="3">Integrase catalytic domain-containing protein</fullName>
    </recommendedName>
</protein>
<gene>
    <name evidence="1" type="ORF">LPLAT_LOCUS1147</name>
</gene>
<organism evidence="1 2">
    <name type="scientific">Lasius platythorax</name>
    <dbReference type="NCBI Taxonomy" id="488582"/>
    <lineage>
        <taxon>Eukaryota</taxon>
        <taxon>Metazoa</taxon>
        <taxon>Ecdysozoa</taxon>
        <taxon>Arthropoda</taxon>
        <taxon>Hexapoda</taxon>
        <taxon>Insecta</taxon>
        <taxon>Pterygota</taxon>
        <taxon>Neoptera</taxon>
        <taxon>Endopterygota</taxon>
        <taxon>Hymenoptera</taxon>
        <taxon>Apocrita</taxon>
        <taxon>Aculeata</taxon>
        <taxon>Formicoidea</taxon>
        <taxon>Formicidae</taxon>
        <taxon>Formicinae</taxon>
        <taxon>Lasius</taxon>
        <taxon>Lasius</taxon>
    </lineage>
</organism>
<dbReference type="EMBL" id="OZ034833">
    <property type="protein sequence ID" value="CAL1674560.1"/>
    <property type="molecule type" value="Genomic_DNA"/>
</dbReference>
<evidence type="ECO:0000313" key="2">
    <source>
        <dbReference type="Proteomes" id="UP001497644"/>
    </source>
</evidence>
<evidence type="ECO:0000313" key="1">
    <source>
        <dbReference type="EMBL" id="CAL1674560.1"/>
    </source>
</evidence>